<dbReference type="EMBL" id="KV417719">
    <property type="protein sequence ID" value="KZP08545.1"/>
    <property type="molecule type" value="Genomic_DNA"/>
</dbReference>
<protein>
    <submittedName>
        <fullName evidence="1">Uncharacterized protein</fullName>
    </submittedName>
</protein>
<keyword evidence="2" id="KW-1185">Reference proteome</keyword>
<name>A0A165XHD8_9AGAM</name>
<reference evidence="1 2" key="1">
    <citation type="journal article" date="2016" name="Mol. Biol. Evol.">
        <title>Comparative Genomics of Early-Diverging Mushroom-Forming Fungi Provides Insights into the Origins of Lignocellulose Decay Capabilities.</title>
        <authorList>
            <person name="Nagy L.G."/>
            <person name="Riley R."/>
            <person name="Tritt A."/>
            <person name="Adam C."/>
            <person name="Daum C."/>
            <person name="Floudas D."/>
            <person name="Sun H."/>
            <person name="Yadav J.S."/>
            <person name="Pangilinan J."/>
            <person name="Larsson K.H."/>
            <person name="Matsuura K."/>
            <person name="Barry K."/>
            <person name="Labutti K."/>
            <person name="Kuo R."/>
            <person name="Ohm R.A."/>
            <person name="Bhattacharya S.S."/>
            <person name="Shirouzu T."/>
            <person name="Yoshinaga Y."/>
            <person name="Martin F.M."/>
            <person name="Grigoriev I.V."/>
            <person name="Hibbett D.S."/>
        </authorList>
    </citation>
    <scope>NUCLEOTIDE SEQUENCE [LARGE SCALE GENOMIC DNA]</scope>
    <source>
        <strain evidence="1 2">CBS 109695</strain>
    </source>
</reference>
<gene>
    <name evidence="1" type="ORF">FIBSPDRAFT_964708</name>
</gene>
<dbReference type="Proteomes" id="UP000076532">
    <property type="component" value="Unassembled WGS sequence"/>
</dbReference>
<sequence length="179" mass="19072">MPVLPFDMGVPLQNALELFFAAPQDRSTASTSPGTTAPRMYDGPAHPLATRAVLGFESPLPPSPLPSKEGPPDAIVLVLTTIAEPIAEQQNTANFIPAVPHSISTFAAANAVLGASIVHLVVPIHPGHPLSIVLLYRQHDHRERESRTMPFYLFGTTKFTAAIHRKPPHAPSKSPSSAG</sequence>
<dbReference type="AlphaFoldDB" id="A0A165XHD8"/>
<accession>A0A165XHD8</accession>
<evidence type="ECO:0000313" key="2">
    <source>
        <dbReference type="Proteomes" id="UP000076532"/>
    </source>
</evidence>
<organism evidence="1 2">
    <name type="scientific">Athelia psychrophila</name>
    <dbReference type="NCBI Taxonomy" id="1759441"/>
    <lineage>
        <taxon>Eukaryota</taxon>
        <taxon>Fungi</taxon>
        <taxon>Dikarya</taxon>
        <taxon>Basidiomycota</taxon>
        <taxon>Agaricomycotina</taxon>
        <taxon>Agaricomycetes</taxon>
        <taxon>Agaricomycetidae</taxon>
        <taxon>Atheliales</taxon>
        <taxon>Atheliaceae</taxon>
        <taxon>Athelia</taxon>
    </lineage>
</organism>
<proteinExistence type="predicted"/>
<evidence type="ECO:0000313" key="1">
    <source>
        <dbReference type="EMBL" id="KZP08545.1"/>
    </source>
</evidence>